<evidence type="ECO:0008006" key="4">
    <source>
        <dbReference type="Google" id="ProtNLM"/>
    </source>
</evidence>
<dbReference type="Proteomes" id="UP001055125">
    <property type="component" value="Unassembled WGS sequence"/>
</dbReference>
<name>A0ABQ4RVI1_9HYPH</name>
<dbReference type="EMBL" id="BPQP01000020">
    <property type="protein sequence ID" value="GJD94207.1"/>
    <property type="molecule type" value="Genomic_DNA"/>
</dbReference>
<evidence type="ECO:0000313" key="2">
    <source>
        <dbReference type="EMBL" id="GJD94207.1"/>
    </source>
</evidence>
<protein>
    <recommendedName>
        <fullName evidence="4">DUF2155 domain-containing protein</fullName>
    </recommendedName>
</protein>
<organism evidence="2 3">
    <name type="scientific">Methylobacterium iners</name>
    <dbReference type="NCBI Taxonomy" id="418707"/>
    <lineage>
        <taxon>Bacteria</taxon>
        <taxon>Pseudomonadati</taxon>
        <taxon>Pseudomonadota</taxon>
        <taxon>Alphaproteobacteria</taxon>
        <taxon>Hyphomicrobiales</taxon>
        <taxon>Methylobacteriaceae</taxon>
        <taxon>Methylobacterium</taxon>
    </lineage>
</organism>
<sequence>MNRPFFNIVAVSRASGAAVVEAALRPTPEPDRMRLAVRLQPALSLALAAALALVAAGSAQADKIKNPTAVFSGLDKITGRIVSFEVAVDETVQFGALQLTPRVCYSRPPTESPKTTAFLEVDEVTLDNKYRRIFTGWQFAASPGLHAIEHSIYDVWLVDCKGGSDIIAEAKEQEDVPVMASRPEKKQRGNRGQDAQRTAQQVNPAGQLDVEAPRGVPVQPKQKPSRKFFPTNEGPAPAPQQPQSIFDQIFR</sequence>
<gene>
    <name evidence="2" type="ORF">OCOJLMKI_1409</name>
</gene>
<dbReference type="Pfam" id="PF09923">
    <property type="entry name" value="DUF2155"/>
    <property type="match status" value="1"/>
</dbReference>
<comment type="caution">
    <text evidence="2">The sequence shown here is derived from an EMBL/GenBank/DDBJ whole genome shotgun (WGS) entry which is preliminary data.</text>
</comment>
<reference evidence="2" key="1">
    <citation type="journal article" date="2021" name="Front. Microbiol.">
        <title>Comprehensive Comparative Genomics and Phenotyping of Methylobacterium Species.</title>
        <authorList>
            <person name="Alessa O."/>
            <person name="Ogura Y."/>
            <person name="Fujitani Y."/>
            <person name="Takami H."/>
            <person name="Hayashi T."/>
            <person name="Sahin N."/>
            <person name="Tani A."/>
        </authorList>
    </citation>
    <scope>NUCLEOTIDE SEQUENCE</scope>
    <source>
        <strain evidence="2">DSM 19015</strain>
    </source>
</reference>
<evidence type="ECO:0000256" key="1">
    <source>
        <dbReference type="SAM" id="MobiDB-lite"/>
    </source>
</evidence>
<feature type="compositionally biased region" description="Polar residues" evidence="1">
    <location>
        <begin position="193"/>
        <end position="204"/>
    </location>
</feature>
<feature type="compositionally biased region" description="Polar residues" evidence="1">
    <location>
        <begin position="241"/>
        <end position="251"/>
    </location>
</feature>
<dbReference type="InterPro" id="IPR019225">
    <property type="entry name" value="DUF2155"/>
</dbReference>
<accession>A0ABQ4RVI1</accession>
<reference evidence="2" key="2">
    <citation type="submission" date="2021-08" db="EMBL/GenBank/DDBJ databases">
        <authorList>
            <person name="Tani A."/>
            <person name="Ola A."/>
            <person name="Ogura Y."/>
            <person name="Katsura K."/>
            <person name="Hayashi T."/>
        </authorList>
    </citation>
    <scope>NUCLEOTIDE SEQUENCE</scope>
    <source>
        <strain evidence="2">DSM 19015</strain>
    </source>
</reference>
<evidence type="ECO:0000313" key="3">
    <source>
        <dbReference type="Proteomes" id="UP001055125"/>
    </source>
</evidence>
<keyword evidence="3" id="KW-1185">Reference proteome</keyword>
<proteinExistence type="predicted"/>
<feature type="region of interest" description="Disordered" evidence="1">
    <location>
        <begin position="172"/>
        <end position="251"/>
    </location>
</feature>